<proteinExistence type="predicted"/>
<sequence length="50" mass="5633">MGLRAAPRLRQRPGHLWLVEEGHNQSKGDNGPDERSPYQNHLQAAVWDSG</sequence>
<evidence type="ECO:0000313" key="2">
    <source>
        <dbReference type="Proteomes" id="UP001055658"/>
    </source>
</evidence>
<name>A0ABY4V786_9GAMM</name>
<protein>
    <submittedName>
        <fullName evidence="1">Uncharacterized protein</fullName>
    </submittedName>
</protein>
<keyword evidence="2" id="KW-1185">Reference proteome</keyword>
<gene>
    <name evidence="1" type="ORF">MJO52_13695</name>
</gene>
<dbReference type="Proteomes" id="UP001055658">
    <property type="component" value="Chromosome"/>
</dbReference>
<accession>A0ABY4V786</accession>
<reference evidence="1" key="1">
    <citation type="submission" date="2022-02" db="EMBL/GenBank/DDBJ databases">
        <title>Coral-associated bacteria.</title>
        <authorList>
            <person name="Tang K."/>
            <person name="Wang X."/>
        </authorList>
    </citation>
    <scope>NUCLEOTIDE SEQUENCE</scope>
    <source>
        <strain evidence="1">SCSIO 43006</strain>
    </source>
</reference>
<dbReference type="RefSeq" id="WP_252082242.1">
    <property type="nucleotide sequence ID" value="NZ_CP092418.1"/>
</dbReference>
<evidence type="ECO:0000313" key="1">
    <source>
        <dbReference type="EMBL" id="USD20131.1"/>
    </source>
</evidence>
<dbReference type="EMBL" id="CP092418">
    <property type="protein sequence ID" value="USD20131.1"/>
    <property type="molecule type" value="Genomic_DNA"/>
</dbReference>
<organism evidence="1 2">
    <name type="scientific">Microbulbifer variabilis</name>
    <dbReference type="NCBI Taxonomy" id="266805"/>
    <lineage>
        <taxon>Bacteria</taxon>
        <taxon>Pseudomonadati</taxon>
        <taxon>Pseudomonadota</taxon>
        <taxon>Gammaproteobacteria</taxon>
        <taxon>Cellvibrionales</taxon>
        <taxon>Microbulbiferaceae</taxon>
        <taxon>Microbulbifer</taxon>
    </lineage>
</organism>